<organism evidence="2">
    <name type="scientific">Lepeophtheirus salmonis</name>
    <name type="common">Salmon louse</name>
    <name type="synonym">Caligus salmonis</name>
    <dbReference type="NCBI Taxonomy" id="72036"/>
    <lineage>
        <taxon>Eukaryota</taxon>
        <taxon>Metazoa</taxon>
        <taxon>Ecdysozoa</taxon>
        <taxon>Arthropoda</taxon>
        <taxon>Crustacea</taxon>
        <taxon>Multicrustacea</taxon>
        <taxon>Hexanauplia</taxon>
        <taxon>Copepoda</taxon>
        <taxon>Siphonostomatoida</taxon>
        <taxon>Caligidae</taxon>
        <taxon>Lepeophtheirus</taxon>
    </lineage>
</organism>
<name>A0A0K2UCD6_LEPSM</name>
<feature type="non-terminal residue" evidence="2">
    <location>
        <position position="1"/>
    </location>
</feature>
<protein>
    <submittedName>
        <fullName evidence="2">Uncharacterized protein</fullName>
    </submittedName>
</protein>
<feature type="signal peptide" evidence="1">
    <location>
        <begin position="1"/>
        <end position="17"/>
    </location>
</feature>
<sequence length="58" mass="6887">NSSYLWRLLLLITNTTYLPEEGSTRIYKRTSVKFVHSHNYLTSFTYLQSKNRNTRDGT</sequence>
<reference evidence="2" key="1">
    <citation type="submission" date="2014-05" db="EMBL/GenBank/DDBJ databases">
        <authorList>
            <person name="Chronopoulou M."/>
        </authorList>
    </citation>
    <scope>NUCLEOTIDE SEQUENCE</scope>
    <source>
        <tissue evidence="2">Whole organism</tissue>
    </source>
</reference>
<evidence type="ECO:0000313" key="2">
    <source>
        <dbReference type="EMBL" id="CDW35627.1"/>
    </source>
</evidence>
<dbReference type="EMBL" id="HACA01018266">
    <property type="protein sequence ID" value="CDW35627.1"/>
    <property type="molecule type" value="Transcribed_RNA"/>
</dbReference>
<feature type="chain" id="PRO_5005488597" evidence="1">
    <location>
        <begin position="18"/>
        <end position="58"/>
    </location>
</feature>
<accession>A0A0K2UCD6</accession>
<keyword evidence="1" id="KW-0732">Signal</keyword>
<dbReference type="AlphaFoldDB" id="A0A0K2UCD6"/>
<proteinExistence type="predicted"/>
<evidence type="ECO:0000256" key="1">
    <source>
        <dbReference type="SAM" id="SignalP"/>
    </source>
</evidence>